<proteinExistence type="predicted"/>
<dbReference type="Proteomes" id="UP000326924">
    <property type="component" value="Unassembled WGS sequence"/>
</dbReference>
<gene>
    <name evidence="1" type="ORF">FN846DRAFT_558201</name>
</gene>
<organism evidence="1 2">
    <name type="scientific">Sphaerosporella brunnea</name>
    <dbReference type="NCBI Taxonomy" id="1250544"/>
    <lineage>
        <taxon>Eukaryota</taxon>
        <taxon>Fungi</taxon>
        <taxon>Dikarya</taxon>
        <taxon>Ascomycota</taxon>
        <taxon>Pezizomycotina</taxon>
        <taxon>Pezizomycetes</taxon>
        <taxon>Pezizales</taxon>
        <taxon>Pyronemataceae</taxon>
        <taxon>Sphaerosporella</taxon>
    </lineage>
</organism>
<keyword evidence="2" id="KW-1185">Reference proteome</keyword>
<name>A0A5J5EC73_9PEZI</name>
<evidence type="ECO:0000313" key="1">
    <source>
        <dbReference type="EMBL" id="KAA8893145.1"/>
    </source>
</evidence>
<dbReference type="InParanoid" id="A0A5J5EC73"/>
<reference evidence="1 2" key="1">
    <citation type="submission" date="2019-09" db="EMBL/GenBank/DDBJ databases">
        <title>Draft genome of the ectomycorrhizal ascomycete Sphaerosporella brunnea.</title>
        <authorList>
            <consortium name="DOE Joint Genome Institute"/>
            <person name="Benucci G.M."/>
            <person name="Marozzi G."/>
            <person name="Antonielli L."/>
            <person name="Sanchez S."/>
            <person name="Marco P."/>
            <person name="Wang X."/>
            <person name="Falini L.B."/>
            <person name="Barry K."/>
            <person name="Haridas S."/>
            <person name="Lipzen A."/>
            <person name="Labutti K."/>
            <person name="Grigoriev I.V."/>
            <person name="Murat C."/>
            <person name="Martin F."/>
            <person name="Albertini E."/>
            <person name="Donnini D."/>
            <person name="Bonito G."/>
        </authorList>
    </citation>
    <scope>NUCLEOTIDE SEQUENCE [LARGE SCALE GENOMIC DNA]</scope>
    <source>
        <strain evidence="1 2">Sb_GMNB300</strain>
    </source>
</reference>
<accession>A0A5J5EC73</accession>
<dbReference type="AlphaFoldDB" id="A0A5J5EC73"/>
<protein>
    <submittedName>
        <fullName evidence="1">Uncharacterized protein</fullName>
    </submittedName>
</protein>
<comment type="caution">
    <text evidence="1">The sequence shown here is derived from an EMBL/GenBank/DDBJ whole genome shotgun (WGS) entry which is preliminary data.</text>
</comment>
<evidence type="ECO:0000313" key="2">
    <source>
        <dbReference type="Proteomes" id="UP000326924"/>
    </source>
</evidence>
<dbReference type="EMBL" id="VXIS01000491">
    <property type="protein sequence ID" value="KAA8893145.1"/>
    <property type="molecule type" value="Genomic_DNA"/>
</dbReference>
<sequence length="199" mass="22429">MAVGWLVSGGGTGAAAAIHILVSTSRSLCDASCVVADCGLHWWVVVVVAWYRYTRRGGVVLCRWSGRAVSPSACRLLGKELRLRRPPARRRRRTVCRVYVTDVVVGQLSGCEKPLSALEQYGKCSCLFTRETIISTSYQHAIVHRKRGGDRFFFVCNLQQVGRQAGRQVQDAPAAIQLRHAMPEHRHRQHPHHQPRRRR</sequence>